<evidence type="ECO:0000313" key="3">
    <source>
        <dbReference type="Proteomes" id="UP000054032"/>
    </source>
</evidence>
<reference evidence="2 3" key="1">
    <citation type="journal article" date="2013" name="PLoS Genet.">
        <title>Comparative genome structure, secondary metabolite, and effector coding capacity across Cochliobolus pathogens.</title>
        <authorList>
            <person name="Condon B.J."/>
            <person name="Leng Y."/>
            <person name="Wu D."/>
            <person name="Bushley K.E."/>
            <person name="Ohm R.A."/>
            <person name="Otillar R."/>
            <person name="Martin J."/>
            <person name="Schackwitz W."/>
            <person name="Grimwood J."/>
            <person name="MohdZainudin N."/>
            <person name="Xue C."/>
            <person name="Wang R."/>
            <person name="Manning V.A."/>
            <person name="Dhillon B."/>
            <person name="Tu Z.J."/>
            <person name="Steffenson B.J."/>
            <person name="Salamov A."/>
            <person name="Sun H."/>
            <person name="Lowry S."/>
            <person name="LaButti K."/>
            <person name="Han J."/>
            <person name="Copeland A."/>
            <person name="Lindquist E."/>
            <person name="Barry K."/>
            <person name="Schmutz J."/>
            <person name="Baker S.E."/>
            <person name="Ciuffetti L.M."/>
            <person name="Grigoriev I.V."/>
            <person name="Zhong S."/>
            <person name="Turgeon B.G."/>
        </authorList>
    </citation>
    <scope>NUCLEOTIDE SEQUENCE [LARGE SCALE GENOMIC DNA]</scope>
    <source>
        <strain evidence="2 3">ATCC 44560</strain>
    </source>
</reference>
<proteinExistence type="predicted"/>
<feature type="compositionally biased region" description="Pro residues" evidence="1">
    <location>
        <begin position="171"/>
        <end position="187"/>
    </location>
</feature>
<dbReference type="Proteomes" id="UP000054032">
    <property type="component" value="Unassembled WGS sequence"/>
</dbReference>
<sequence>MHGFPLISYYAFFPSLSGCHFPCYGITFYKLATYTQQQTSSSSNTLATDTAQGQTSNSAERFIAFPLSSASKKAYPTVFTLPHIGRELRPQEPIHARNLSRAESSITKNNNYSLYTDGSSVTSTNTDVNPEYSISTLLQKLTTFFINFFPRSHTTSVPNHPGTPSNHPHEPPFPPFLLPYTPAPSPYPSSLCSSSSESDKDPTRQKQKQKLKRKRCWVGRPRGAVLRPRDRYYARGLCDKHGNEVLFLENMRIHCGKKGEQGERWYAWRCG</sequence>
<keyword evidence="3" id="KW-1185">Reference proteome</keyword>
<dbReference type="AlphaFoldDB" id="W6ZA86"/>
<name>W6ZA86_COCMI</name>
<feature type="region of interest" description="Disordered" evidence="1">
    <location>
        <begin position="155"/>
        <end position="214"/>
    </location>
</feature>
<evidence type="ECO:0000313" key="2">
    <source>
        <dbReference type="EMBL" id="EUC46668.1"/>
    </source>
</evidence>
<feature type="compositionally biased region" description="Basic residues" evidence="1">
    <location>
        <begin position="205"/>
        <end position="214"/>
    </location>
</feature>
<dbReference type="OrthoDB" id="3693607at2759"/>
<dbReference type="HOGENOM" id="CLU_1224654_0_0_1"/>
<accession>W6ZA86</accession>
<dbReference type="RefSeq" id="XP_007686837.1">
    <property type="nucleotide sequence ID" value="XM_007688647.1"/>
</dbReference>
<gene>
    <name evidence="2" type="ORF">COCMIDRAFT_35774</name>
</gene>
<evidence type="ECO:0000256" key="1">
    <source>
        <dbReference type="SAM" id="MobiDB-lite"/>
    </source>
</evidence>
<protein>
    <submittedName>
        <fullName evidence="2">Uncharacterized protein</fullName>
    </submittedName>
</protein>
<organism evidence="2 3">
    <name type="scientific">Bipolaris oryzae ATCC 44560</name>
    <dbReference type="NCBI Taxonomy" id="930090"/>
    <lineage>
        <taxon>Eukaryota</taxon>
        <taxon>Fungi</taxon>
        <taxon>Dikarya</taxon>
        <taxon>Ascomycota</taxon>
        <taxon>Pezizomycotina</taxon>
        <taxon>Dothideomycetes</taxon>
        <taxon>Pleosporomycetidae</taxon>
        <taxon>Pleosporales</taxon>
        <taxon>Pleosporineae</taxon>
        <taxon>Pleosporaceae</taxon>
        <taxon>Bipolaris</taxon>
    </lineage>
</organism>
<dbReference type="GeneID" id="19122864"/>
<dbReference type="KEGG" id="bor:COCMIDRAFT_35774"/>
<dbReference type="EMBL" id="KI963963">
    <property type="protein sequence ID" value="EUC46668.1"/>
    <property type="molecule type" value="Genomic_DNA"/>
</dbReference>